<dbReference type="PANTHER" id="PTHR22683:SF1">
    <property type="entry name" value="TYPE VII SECRETION SYSTEM PROTEIN ESSC"/>
    <property type="match status" value="1"/>
</dbReference>
<organism evidence="7 8">
    <name type="scientific">Pseudoclavibacter terrae</name>
    <dbReference type="NCBI Taxonomy" id="1530195"/>
    <lineage>
        <taxon>Bacteria</taxon>
        <taxon>Bacillati</taxon>
        <taxon>Actinomycetota</taxon>
        <taxon>Actinomycetes</taxon>
        <taxon>Micrococcales</taxon>
        <taxon>Microbacteriaceae</taxon>
        <taxon>Pseudoclavibacter</taxon>
    </lineage>
</organism>
<keyword evidence="5" id="KW-0812">Transmembrane</keyword>
<dbReference type="InterPro" id="IPR002543">
    <property type="entry name" value="FtsK_dom"/>
</dbReference>
<dbReference type="RefSeq" id="WP_151422921.1">
    <property type="nucleotide sequence ID" value="NZ_WBJX01000001.1"/>
</dbReference>
<keyword evidence="1 3" id="KW-0547">Nucleotide-binding</keyword>
<dbReference type="EMBL" id="WBJX01000001">
    <property type="protein sequence ID" value="KAB1639766.1"/>
    <property type="molecule type" value="Genomic_DNA"/>
</dbReference>
<keyword evidence="8" id="KW-1185">Reference proteome</keyword>
<accession>A0A7J5B6G3</accession>
<evidence type="ECO:0000256" key="2">
    <source>
        <dbReference type="ARBA" id="ARBA00022840"/>
    </source>
</evidence>
<dbReference type="PANTHER" id="PTHR22683">
    <property type="entry name" value="SPORULATION PROTEIN RELATED"/>
    <property type="match status" value="1"/>
</dbReference>
<dbReference type="InterPro" id="IPR050206">
    <property type="entry name" value="FtsK/SpoIIIE/SftA"/>
</dbReference>
<reference evidence="7 8" key="1">
    <citation type="submission" date="2019-09" db="EMBL/GenBank/DDBJ databases">
        <title>Phylogeny of genus Pseudoclavibacter and closely related genus.</title>
        <authorList>
            <person name="Li Y."/>
        </authorList>
    </citation>
    <scope>NUCLEOTIDE SEQUENCE [LARGE SCALE GENOMIC DNA]</scope>
    <source>
        <strain evidence="7 8">THG-MD12</strain>
    </source>
</reference>
<keyword evidence="5" id="KW-0472">Membrane</keyword>
<evidence type="ECO:0000256" key="5">
    <source>
        <dbReference type="SAM" id="Phobius"/>
    </source>
</evidence>
<dbReference type="Pfam" id="PF01580">
    <property type="entry name" value="FtsK_SpoIIIE"/>
    <property type="match status" value="1"/>
</dbReference>
<dbReference type="Proteomes" id="UP000490386">
    <property type="component" value="Unassembled WGS sequence"/>
</dbReference>
<comment type="caution">
    <text evidence="7">The sequence shown here is derived from an EMBL/GenBank/DDBJ whole genome shotgun (WGS) entry which is preliminary data.</text>
</comment>
<protein>
    <recommendedName>
        <fullName evidence="6">FtsK domain-containing protein</fullName>
    </recommendedName>
</protein>
<evidence type="ECO:0000313" key="7">
    <source>
        <dbReference type="EMBL" id="KAB1639766.1"/>
    </source>
</evidence>
<dbReference type="InterPro" id="IPR027417">
    <property type="entry name" value="P-loop_NTPase"/>
</dbReference>
<dbReference type="GO" id="GO:0003677">
    <property type="term" value="F:DNA binding"/>
    <property type="evidence" value="ECO:0007669"/>
    <property type="project" value="InterPro"/>
</dbReference>
<evidence type="ECO:0000256" key="3">
    <source>
        <dbReference type="PROSITE-ProRule" id="PRU00289"/>
    </source>
</evidence>
<feature type="transmembrane region" description="Helical" evidence="5">
    <location>
        <begin position="44"/>
        <end position="64"/>
    </location>
</feature>
<dbReference type="OrthoDB" id="9807790at2"/>
<proteinExistence type="predicted"/>
<evidence type="ECO:0000256" key="4">
    <source>
        <dbReference type="SAM" id="MobiDB-lite"/>
    </source>
</evidence>
<feature type="domain" description="FtsK" evidence="6">
    <location>
        <begin position="360"/>
        <end position="544"/>
    </location>
</feature>
<feature type="binding site" evidence="3">
    <location>
        <begin position="380"/>
        <end position="387"/>
    </location>
    <ligand>
        <name>ATP</name>
        <dbReference type="ChEBI" id="CHEBI:30616"/>
    </ligand>
</feature>
<sequence length="969" mass="101822">MSRKQPLQDVTTEGSHGRSDEQAGPRLIEPVLSLPAPVPDLRGVAFPIIMASAPVFVAILLWLLLGSPAMLAFALLGPVMATASYAESRRQASAEHRRAQAVFDRELDACIQQARALASDELRRLEALAAEPCTARGAPPLELQERFCLGSGSVRVRVPMSGELRHLPEDVRARLDHVLTLDDAPVFGPGATFEITGSTSLVLAASRALLVQHAACAGEVRICGDASEPALAEELSALGRPWRWADAQVPDGGLLLDLSGARDGESSNAAPVRVHVQNASAASVVLENGRHVTLRPRFVTAEQLRASGPSRSDGAGQAGNDGQDSGEPRRPASITSPAAAGPTRPSGAGLYADLGTLGAHDTRLFGVDLVADGPHAVIGGTTGSGKSELLVTWVLALTETRSTREVQVLCFDFKGGATFDPLAELPHCVGIVTDLDAAEAQRAAVSLRAELRERERALRAAGATHIGQVPGLARLVVIVDEYQALVDAGAELHSVFADISARGRSLGMHLVLCAQQPAVAVRATTLANCSIRICLRVVADADSTALIGTASAARLPVDSPGLALVARDNRITEVQVRHRDRPAVAGFVDAAVQREAHLGHPPPQRPWLPALPTRITLAALTAHGPGLAFGLSDDTEAREQRPARFDPHLGAMAVIGGPRTGKTGCLTALVESARSEPDSVVGWVTVLAADPEPAWDQLIAADLAAGPGLLLVDDIDALLAGVEEPHRTAMTERLVRLIKASASCSPAVAFSLSRVTGGTAAIVASAAQTLRLVGGDRSAYVMAGGQSSEHDADAPAGRAVWHGRACQVAQASQPIGNRGRDAEDATDPLDLIHGESDRELLVVARQPATIRRILEARGFVCTDLADWGAVTPATRGHPERGGSEPGSVQRAVIGDLETWQGRFGVLSRLSAEHRVLLSGVTPAEHRSLLRGDPLPPLIVDASRSAVLRHSRGVLERIRWSDQERSLSGP</sequence>
<dbReference type="SUPFAM" id="SSF52540">
    <property type="entry name" value="P-loop containing nucleoside triphosphate hydrolases"/>
    <property type="match status" value="1"/>
</dbReference>
<keyword evidence="5" id="KW-1133">Transmembrane helix</keyword>
<dbReference type="GO" id="GO:0005524">
    <property type="term" value="F:ATP binding"/>
    <property type="evidence" value="ECO:0007669"/>
    <property type="project" value="UniProtKB-UniRule"/>
</dbReference>
<keyword evidence="2 3" id="KW-0067">ATP-binding</keyword>
<gene>
    <name evidence="7" type="ORF">F8O03_05490</name>
</gene>
<evidence type="ECO:0000313" key="8">
    <source>
        <dbReference type="Proteomes" id="UP000490386"/>
    </source>
</evidence>
<dbReference type="PROSITE" id="PS50901">
    <property type="entry name" value="FTSK"/>
    <property type="match status" value="1"/>
</dbReference>
<dbReference type="AlphaFoldDB" id="A0A7J5B6G3"/>
<dbReference type="Gene3D" id="3.40.50.300">
    <property type="entry name" value="P-loop containing nucleotide triphosphate hydrolases"/>
    <property type="match status" value="2"/>
</dbReference>
<feature type="region of interest" description="Disordered" evidence="4">
    <location>
        <begin position="297"/>
        <end position="347"/>
    </location>
</feature>
<dbReference type="CDD" id="cd01127">
    <property type="entry name" value="TrwB_TraG_TraD_VirD4"/>
    <property type="match status" value="1"/>
</dbReference>
<evidence type="ECO:0000259" key="6">
    <source>
        <dbReference type="PROSITE" id="PS50901"/>
    </source>
</evidence>
<feature type="region of interest" description="Disordered" evidence="4">
    <location>
        <begin position="1"/>
        <end position="24"/>
    </location>
</feature>
<evidence type="ECO:0000256" key="1">
    <source>
        <dbReference type="ARBA" id="ARBA00022741"/>
    </source>
</evidence>
<name>A0A7J5B6G3_9MICO</name>
<feature type="compositionally biased region" description="Low complexity" evidence="4">
    <location>
        <begin position="312"/>
        <end position="325"/>
    </location>
</feature>